<dbReference type="AlphaFoldDB" id="K6A169"/>
<evidence type="ECO:0000313" key="2">
    <source>
        <dbReference type="Proteomes" id="UP000006330"/>
    </source>
</evidence>
<dbReference type="OrthoDB" id="1040492at2"/>
<name>K6A169_9BACT</name>
<dbReference type="RefSeq" id="WP_007657974.1">
    <property type="nucleotide sequence ID" value="NZ_JH976475.1"/>
</dbReference>
<comment type="caution">
    <text evidence="1">The sequence shown here is derived from an EMBL/GenBank/DDBJ whole genome shotgun (WGS) entry which is preliminary data.</text>
</comment>
<proteinExistence type="predicted"/>
<reference evidence="1 2" key="1">
    <citation type="submission" date="2012-02" db="EMBL/GenBank/DDBJ databases">
        <title>The Genome Sequence of Parabacteroides goldsteinii CL02T12C30.</title>
        <authorList>
            <consortium name="The Broad Institute Genome Sequencing Platform"/>
            <person name="Earl A."/>
            <person name="Ward D."/>
            <person name="Feldgarden M."/>
            <person name="Gevers D."/>
            <person name="Zitomersky N.L."/>
            <person name="Coyne M.J."/>
            <person name="Comstock L.E."/>
            <person name="Young S.K."/>
            <person name="Zeng Q."/>
            <person name="Gargeya S."/>
            <person name="Fitzgerald M."/>
            <person name="Haas B."/>
            <person name="Abouelleil A."/>
            <person name="Alvarado L."/>
            <person name="Arachchi H.M."/>
            <person name="Berlin A."/>
            <person name="Chapman S.B."/>
            <person name="Gearin G."/>
            <person name="Goldberg J."/>
            <person name="Griggs A."/>
            <person name="Gujja S."/>
            <person name="Hansen M."/>
            <person name="Heiman D."/>
            <person name="Howarth C."/>
            <person name="Larimer J."/>
            <person name="Lui A."/>
            <person name="MacDonald P.J.P."/>
            <person name="McCowen C."/>
            <person name="Montmayeur A."/>
            <person name="Murphy C."/>
            <person name="Neiman D."/>
            <person name="Pearson M."/>
            <person name="Priest M."/>
            <person name="Roberts A."/>
            <person name="Saif S."/>
            <person name="Shea T."/>
            <person name="Sisk P."/>
            <person name="Stolte C."/>
            <person name="Sykes S."/>
            <person name="Wortman J."/>
            <person name="Nusbaum C."/>
            <person name="Birren B."/>
        </authorList>
    </citation>
    <scope>NUCLEOTIDE SEQUENCE [LARGE SCALE GENOMIC DNA]</scope>
    <source>
        <strain evidence="1 2">CL02T12C30</strain>
    </source>
</reference>
<dbReference type="HOGENOM" id="CLU_2194576_0_0_10"/>
<dbReference type="EMBL" id="AGZO01000031">
    <property type="protein sequence ID" value="EKN09433.1"/>
    <property type="molecule type" value="Genomic_DNA"/>
</dbReference>
<evidence type="ECO:0000313" key="1">
    <source>
        <dbReference type="EMBL" id="EKN09433.1"/>
    </source>
</evidence>
<gene>
    <name evidence="1" type="ORF">HMPREF1076_04462</name>
</gene>
<dbReference type="PATRIC" id="fig|999418.3.peg.4533"/>
<sequence>MNDYTAQIRSFGALGYSPERIAALLNLTGKEKTNLIVRLAIPDDPYYMAYQNGLAIGSWNIDAELAKQAEKGDVDSISALAERSKERRIKDLKKQLFGI</sequence>
<accession>K6A169</accession>
<organism evidence="1 2">
    <name type="scientific">Parabacteroides goldsteinii CL02T12C30</name>
    <dbReference type="NCBI Taxonomy" id="999418"/>
    <lineage>
        <taxon>Bacteria</taxon>
        <taxon>Pseudomonadati</taxon>
        <taxon>Bacteroidota</taxon>
        <taxon>Bacteroidia</taxon>
        <taxon>Bacteroidales</taxon>
        <taxon>Tannerellaceae</taxon>
        <taxon>Parabacteroides</taxon>
    </lineage>
</organism>
<dbReference type="Proteomes" id="UP000006330">
    <property type="component" value="Unassembled WGS sequence"/>
</dbReference>
<protein>
    <submittedName>
        <fullName evidence="1">Uncharacterized protein</fullName>
    </submittedName>
</protein>